<organism evidence="1 2">
    <name type="scientific">Turneriella parva (strain ATCC BAA-1111 / DSM 21527 / NCTC 11395 / H)</name>
    <name type="common">Leptospira parva</name>
    <dbReference type="NCBI Taxonomy" id="869212"/>
    <lineage>
        <taxon>Bacteria</taxon>
        <taxon>Pseudomonadati</taxon>
        <taxon>Spirochaetota</taxon>
        <taxon>Spirochaetia</taxon>
        <taxon>Leptospirales</taxon>
        <taxon>Leptospiraceae</taxon>
        <taxon>Turneriella</taxon>
    </lineage>
</organism>
<evidence type="ECO:0000313" key="2">
    <source>
        <dbReference type="Proteomes" id="UP000006048"/>
    </source>
</evidence>
<reference evidence="1 2" key="1">
    <citation type="submission" date="2012-06" db="EMBL/GenBank/DDBJ databases">
        <title>The complete chromosome of genome of Turneriella parva DSM 21527.</title>
        <authorList>
            <consortium name="US DOE Joint Genome Institute (JGI-PGF)"/>
            <person name="Lucas S."/>
            <person name="Han J."/>
            <person name="Lapidus A."/>
            <person name="Bruce D."/>
            <person name="Goodwin L."/>
            <person name="Pitluck S."/>
            <person name="Peters L."/>
            <person name="Kyrpides N."/>
            <person name="Mavromatis K."/>
            <person name="Ivanova N."/>
            <person name="Mikhailova N."/>
            <person name="Chertkov O."/>
            <person name="Detter J.C."/>
            <person name="Tapia R."/>
            <person name="Han C."/>
            <person name="Land M."/>
            <person name="Hauser L."/>
            <person name="Markowitz V."/>
            <person name="Cheng J.-F."/>
            <person name="Hugenholtz P."/>
            <person name="Woyke T."/>
            <person name="Wu D."/>
            <person name="Gronow S."/>
            <person name="Wellnitz S."/>
            <person name="Brambilla E."/>
            <person name="Klenk H.-P."/>
            <person name="Eisen J.A."/>
        </authorList>
    </citation>
    <scope>NUCLEOTIDE SEQUENCE [LARGE SCALE GENOMIC DNA]</scope>
    <source>
        <strain evidence="2">ATCC BAA-1111 / DSM 21527 / NCTC 11395 / H</strain>
    </source>
</reference>
<dbReference type="Proteomes" id="UP000006048">
    <property type="component" value="Chromosome"/>
</dbReference>
<dbReference type="InterPro" id="IPR019854">
    <property type="entry name" value="Motility-assoc_prot_GldC"/>
</dbReference>
<dbReference type="EMBL" id="CP002959">
    <property type="protein sequence ID" value="AFM10763.1"/>
    <property type="molecule type" value="Genomic_DNA"/>
</dbReference>
<dbReference type="AlphaFoldDB" id="I4B0F6"/>
<dbReference type="Pfam" id="PF19937">
    <property type="entry name" value="GldC-like"/>
    <property type="match status" value="1"/>
</dbReference>
<accession>I4B0F6</accession>
<dbReference type="OrthoDB" id="893422at2"/>
<sequence length="113" mass="12688">MSDTEKKEIIIRVGLDKDAIPESISWLAPGASNGEEKADAFMLSLFSGSEKTTLGIDLWTKEMLVGDMNIFFYQSLKKMADVLDRATQDKEAAQLVRNFSREFGKHVKLLQDS</sequence>
<evidence type="ECO:0000313" key="1">
    <source>
        <dbReference type="EMBL" id="AFM10763.1"/>
    </source>
</evidence>
<proteinExistence type="predicted"/>
<dbReference type="KEGG" id="tpx:Turpa_0101"/>
<keyword evidence="2" id="KW-1185">Reference proteome</keyword>
<dbReference type="RefSeq" id="WP_014801284.1">
    <property type="nucleotide sequence ID" value="NC_018020.1"/>
</dbReference>
<protein>
    <submittedName>
        <fullName evidence="1">Protein involved in gliding motility GldC</fullName>
    </submittedName>
</protein>
<gene>
    <name evidence="1" type="ordered locus">Turpa_0101</name>
</gene>
<name>I4B0F6_TURPD</name>
<dbReference type="HOGENOM" id="CLU_170347_0_0_12"/>
<dbReference type="STRING" id="869212.Turpa_0101"/>